<evidence type="ECO:0000313" key="2">
    <source>
        <dbReference type="Proteomes" id="UP001065265"/>
    </source>
</evidence>
<accession>A0ABY5T0L5</accession>
<evidence type="ECO:0000313" key="1">
    <source>
        <dbReference type="EMBL" id="UVI39950.1"/>
    </source>
</evidence>
<reference evidence="1" key="1">
    <citation type="submission" date="2022-02" db="EMBL/GenBank/DDBJ databases">
        <title>Qipengyuania spongiae sp. nov., isolated from marine sponge.</title>
        <authorList>
            <person name="Li Z."/>
            <person name="Zhang M."/>
        </authorList>
    </citation>
    <scope>NUCLEOTIDE SEQUENCE</scope>
    <source>
        <strain evidence="1">PHS-Z21</strain>
    </source>
</reference>
<dbReference type="Proteomes" id="UP001065265">
    <property type="component" value="Chromosome"/>
</dbReference>
<gene>
    <name evidence="1" type="ORF">L1F33_03030</name>
</gene>
<keyword evidence="2" id="KW-1185">Reference proteome</keyword>
<dbReference type="EMBL" id="CP092471">
    <property type="protein sequence ID" value="UVI39950.1"/>
    <property type="molecule type" value="Genomic_DNA"/>
</dbReference>
<dbReference type="RefSeq" id="WP_265559786.1">
    <property type="nucleotide sequence ID" value="NZ_CP092471.1"/>
</dbReference>
<organism evidence="1 2">
    <name type="scientific">Qipengyuania spongiae</name>
    <dbReference type="NCBI Taxonomy" id="2909673"/>
    <lineage>
        <taxon>Bacteria</taxon>
        <taxon>Pseudomonadati</taxon>
        <taxon>Pseudomonadota</taxon>
        <taxon>Alphaproteobacteria</taxon>
        <taxon>Sphingomonadales</taxon>
        <taxon>Erythrobacteraceae</taxon>
        <taxon>Qipengyuania</taxon>
    </lineage>
</organism>
<protein>
    <submittedName>
        <fullName evidence="1">Uncharacterized protein</fullName>
    </submittedName>
</protein>
<proteinExistence type="predicted"/>
<sequence length="218" mass="23914">MPLTPGIYVVEGESCRNPANAGWRGWNGDGLVGSSTRNCRATIVSRTGDDYRLRNTCENTYDGSRSDETFTMTVTDQVHFTVEGQRFASCSSAQVPASIRNHVFGRETADTPINSEDYAEVMEARSREYDRLEYKPVNLAGFECGDNCYLELTEGVEGAAPRKVLCTARLCADWRDAGRLPARLRNTGAKAKFGRADQVNGAGNVMARGVEAVVDLRL</sequence>
<name>A0ABY5T0L5_9SPHN</name>